<dbReference type="EMBL" id="QTSX02000229">
    <property type="protein sequence ID" value="KAJ9087590.1"/>
    <property type="molecule type" value="Genomic_DNA"/>
</dbReference>
<comment type="caution">
    <text evidence="1">The sequence shown here is derived from an EMBL/GenBank/DDBJ whole genome shotgun (WGS) entry which is preliminary data.</text>
</comment>
<dbReference type="Proteomes" id="UP001165960">
    <property type="component" value="Unassembled WGS sequence"/>
</dbReference>
<accession>A0ACC2UL74</accession>
<proteinExistence type="predicted"/>
<reference evidence="1" key="1">
    <citation type="submission" date="2022-04" db="EMBL/GenBank/DDBJ databases">
        <title>Genome of the entomopathogenic fungus Entomophthora muscae.</title>
        <authorList>
            <person name="Elya C."/>
            <person name="Lovett B.R."/>
            <person name="Lee E."/>
            <person name="Macias A.M."/>
            <person name="Hajek A.E."/>
            <person name="De Bivort B.L."/>
            <person name="Kasson M.T."/>
            <person name="De Fine Licht H.H."/>
            <person name="Stajich J.E."/>
        </authorList>
    </citation>
    <scope>NUCLEOTIDE SEQUENCE</scope>
    <source>
        <strain evidence="1">Berkeley</strain>
    </source>
</reference>
<name>A0ACC2UL74_9FUNG</name>
<organism evidence="1 2">
    <name type="scientific">Entomophthora muscae</name>
    <dbReference type="NCBI Taxonomy" id="34485"/>
    <lineage>
        <taxon>Eukaryota</taxon>
        <taxon>Fungi</taxon>
        <taxon>Fungi incertae sedis</taxon>
        <taxon>Zoopagomycota</taxon>
        <taxon>Entomophthoromycotina</taxon>
        <taxon>Entomophthoromycetes</taxon>
        <taxon>Entomophthorales</taxon>
        <taxon>Entomophthoraceae</taxon>
        <taxon>Entomophthora</taxon>
    </lineage>
</organism>
<gene>
    <name evidence="1" type="ORF">DSO57_1031635</name>
</gene>
<keyword evidence="2" id="KW-1185">Reference proteome</keyword>
<sequence>MRHHSLTLLLPKVIEVTRGLDLNHNPSPRQPGSNTPRPCPQISPMDSSAMWPTSYVSSVSSWTTFLAIVPIVAPIMMPA</sequence>
<protein>
    <submittedName>
        <fullName evidence="1">Uncharacterized protein</fullName>
    </submittedName>
</protein>
<evidence type="ECO:0000313" key="2">
    <source>
        <dbReference type="Proteomes" id="UP001165960"/>
    </source>
</evidence>
<evidence type="ECO:0000313" key="1">
    <source>
        <dbReference type="EMBL" id="KAJ9087590.1"/>
    </source>
</evidence>